<proteinExistence type="predicted"/>
<dbReference type="GO" id="GO:0008270">
    <property type="term" value="F:zinc ion binding"/>
    <property type="evidence" value="ECO:0007669"/>
    <property type="project" value="UniProtKB-KW"/>
</dbReference>
<dbReference type="PANTHER" id="PTHR47636:SF1">
    <property type="entry name" value="TRANSCRIPTIONAL REGULATORY PROTEIN RCO1"/>
    <property type="match status" value="1"/>
</dbReference>
<dbReference type="FunFam" id="3.30.40.10:FF:000748">
    <property type="entry name" value="PHD finger domain protein, putative"/>
    <property type="match status" value="1"/>
</dbReference>
<feature type="compositionally biased region" description="Polar residues" evidence="5">
    <location>
        <begin position="618"/>
        <end position="628"/>
    </location>
</feature>
<evidence type="ECO:0000256" key="4">
    <source>
        <dbReference type="PROSITE-ProRule" id="PRU00146"/>
    </source>
</evidence>
<feature type="compositionally biased region" description="Polar residues" evidence="5">
    <location>
        <begin position="430"/>
        <end position="441"/>
    </location>
</feature>
<feature type="region of interest" description="Disordered" evidence="5">
    <location>
        <begin position="96"/>
        <end position="186"/>
    </location>
</feature>
<dbReference type="InterPro" id="IPR019787">
    <property type="entry name" value="Znf_PHD-finger"/>
</dbReference>
<feature type="compositionally biased region" description="Acidic residues" evidence="5">
    <location>
        <begin position="119"/>
        <end position="146"/>
    </location>
</feature>
<dbReference type="InterPro" id="IPR013083">
    <property type="entry name" value="Znf_RING/FYVE/PHD"/>
</dbReference>
<keyword evidence="3" id="KW-0862">Zinc</keyword>
<dbReference type="OrthoDB" id="5876363at2759"/>
<dbReference type="PROSITE" id="PS50016">
    <property type="entry name" value="ZF_PHD_2"/>
    <property type="match status" value="1"/>
</dbReference>
<evidence type="ECO:0000256" key="1">
    <source>
        <dbReference type="ARBA" id="ARBA00022723"/>
    </source>
</evidence>
<dbReference type="STRING" id="97972.A0A2V1DEC7"/>
<dbReference type="InterPro" id="IPR019786">
    <property type="entry name" value="Zinc_finger_PHD-type_CS"/>
</dbReference>
<evidence type="ECO:0000313" key="8">
    <source>
        <dbReference type="Proteomes" id="UP000244855"/>
    </source>
</evidence>
<dbReference type="PROSITE" id="PS01359">
    <property type="entry name" value="ZF_PHD_1"/>
    <property type="match status" value="1"/>
</dbReference>
<evidence type="ECO:0000256" key="3">
    <source>
        <dbReference type="ARBA" id="ARBA00022833"/>
    </source>
</evidence>
<dbReference type="GO" id="GO:0032221">
    <property type="term" value="C:Rpd3S complex"/>
    <property type="evidence" value="ECO:0007669"/>
    <property type="project" value="TreeGrafter"/>
</dbReference>
<evidence type="ECO:0000259" key="6">
    <source>
        <dbReference type="PROSITE" id="PS50016"/>
    </source>
</evidence>
<dbReference type="GO" id="GO:0006357">
    <property type="term" value="P:regulation of transcription by RNA polymerase II"/>
    <property type="evidence" value="ECO:0007669"/>
    <property type="project" value="TreeGrafter"/>
</dbReference>
<dbReference type="Proteomes" id="UP000244855">
    <property type="component" value="Unassembled WGS sequence"/>
</dbReference>
<feature type="region of interest" description="Disordered" evidence="5">
    <location>
        <begin position="306"/>
        <end position="388"/>
    </location>
</feature>
<dbReference type="EMBL" id="KZ805466">
    <property type="protein sequence ID" value="PVH96391.1"/>
    <property type="molecule type" value="Genomic_DNA"/>
</dbReference>
<keyword evidence="2 4" id="KW-0863">Zinc-finger</keyword>
<feature type="region of interest" description="Disordered" evidence="5">
    <location>
        <begin position="497"/>
        <end position="517"/>
    </location>
</feature>
<dbReference type="InterPro" id="IPR011011">
    <property type="entry name" value="Znf_FYVE_PHD"/>
</dbReference>
<feature type="domain" description="PHD-type" evidence="6">
    <location>
        <begin position="694"/>
        <end position="741"/>
    </location>
</feature>
<feature type="compositionally biased region" description="Basic residues" evidence="5">
    <location>
        <begin position="1"/>
        <end position="10"/>
    </location>
</feature>
<sequence>MPALRKRKSRTGTPFDPNNDTTPSALDLRKEKVQSSLDTWVEPALQNPAPSFEEHGFARHGVLETMAPLGVPPSSKVKLKARASGDANMRRSLAVKKSGAFAVEEEGTTPELTPAPELDRDDSERQEEDDIAAPFQEQDEDEDEDYIPIKKKTKAANGTKTPVKGKNAAQNKPTARGKTPVKNGVNKSSTIAPVTATAATITTATTPATASAKVAGLSSLNQTTQQRIRIALNDAISRSNKNATTRLGAVFKEMLKSSQESTPLAKAVDGVIHQKESAEEWETFRRFVKTKKKQLKREAKLQRAEEAIKSAKEAQTVRLVPGRRGESSPTQEHPTASNSPPSDYDLPMLDVDSAAAPTIETQNSNGDRPEERALDSSGANIFGAGTPHPLVSAPAFPVAEATTPPARKMASKSPRKQAARDAPASKATGDANNEAPTTTHTPTEKSPDLGAGSDSALSDVDDELINRVEAPKSHEVNGNGVIAATIPKKAKNAALARAGKKSRANSTKPFGKPKEKLPLTQEQLAEQAEIEKRRQKYIDDQRHVREQMQTSAPTSDIRFDDEILETESLTESQIAVGPPVDVNRPRRAGRQPRNGINIHTGDKRPLDFSRFSSPRPDSVTTSRPSTPAASAFSHVPNKRVKLNNGQAHHAARTKKSPVKNRDGPIAGIPHTGGGGSRHSGPDDNDPSSPPSETDDLCSACKGAGEFVICDHCPRVFHFLCCDPPMLEAPTGSFSCYECSSRLKQIDEPAVDSYPSLGPLFKSLESINARAFALPSSIQNHFENVSARPDGSYLEETKKFPLSKSSGYGYQKPDYTKILDGDKAILCTSCGLTSSNKRQMLKCDFCAAHWHLDCLDPPMANPPHINLESAQRDAWRCPRHIEHDLRSGYVVQNDLNDAQDCAMMDAPRLGRKVRKPRHPQVVQPTFSRGMRNNGLIEIINDPDDDTDGEGNYVFGHDEKDFNSHIYRIPEKGLVLDFIDKVKSGKVTKQWKEREASFKADARRKSSIQMLAARPIEQQQAALNLAQLAKREKDVGLTENTVDALLLNLTAEAPQDVVAAISDAPPPPMSADERTQLLKLQQLINIRLGNIH</sequence>
<feature type="region of interest" description="Disordered" evidence="5">
    <location>
        <begin position="568"/>
        <end position="695"/>
    </location>
</feature>
<keyword evidence="8" id="KW-1185">Reference proteome</keyword>
<protein>
    <recommendedName>
        <fullName evidence="6">PHD-type domain-containing protein</fullName>
    </recommendedName>
</protein>
<evidence type="ECO:0000256" key="5">
    <source>
        <dbReference type="SAM" id="MobiDB-lite"/>
    </source>
</evidence>
<dbReference type="Gene3D" id="3.30.40.10">
    <property type="entry name" value="Zinc/RING finger domain, C3HC4 (zinc finger)"/>
    <property type="match status" value="2"/>
</dbReference>
<feature type="compositionally biased region" description="Polar residues" evidence="5">
    <location>
        <begin position="327"/>
        <end position="341"/>
    </location>
</feature>
<gene>
    <name evidence="7" type="ORF">DM02DRAFT_644835</name>
</gene>
<dbReference type="SUPFAM" id="SSF57903">
    <property type="entry name" value="FYVE/PHD zinc finger"/>
    <property type="match status" value="2"/>
</dbReference>
<name>A0A2V1DEC7_9PLEO</name>
<dbReference type="AlphaFoldDB" id="A0A2V1DEC7"/>
<evidence type="ECO:0000256" key="2">
    <source>
        <dbReference type="ARBA" id="ARBA00022771"/>
    </source>
</evidence>
<dbReference type="SMART" id="SM00249">
    <property type="entry name" value="PHD"/>
    <property type="match status" value="2"/>
</dbReference>
<feature type="compositionally biased region" description="Basic residues" evidence="5">
    <location>
        <begin position="649"/>
        <end position="658"/>
    </location>
</feature>
<feature type="region of interest" description="Disordered" evidence="5">
    <location>
        <begin position="401"/>
        <end position="457"/>
    </location>
</feature>
<dbReference type="InterPro" id="IPR001965">
    <property type="entry name" value="Znf_PHD"/>
</dbReference>
<keyword evidence="1" id="KW-0479">Metal-binding</keyword>
<reference evidence="7 8" key="1">
    <citation type="journal article" date="2018" name="Sci. Rep.">
        <title>Comparative genomics provides insights into the lifestyle and reveals functional heterogeneity of dark septate endophytic fungi.</title>
        <authorList>
            <person name="Knapp D.G."/>
            <person name="Nemeth J.B."/>
            <person name="Barry K."/>
            <person name="Hainaut M."/>
            <person name="Henrissat B."/>
            <person name="Johnson J."/>
            <person name="Kuo A."/>
            <person name="Lim J.H.P."/>
            <person name="Lipzen A."/>
            <person name="Nolan M."/>
            <person name="Ohm R.A."/>
            <person name="Tamas L."/>
            <person name="Grigoriev I.V."/>
            <person name="Spatafora J.W."/>
            <person name="Nagy L.G."/>
            <person name="Kovacs G.M."/>
        </authorList>
    </citation>
    <scope>NUCLEOTIDE SEQUENCE [LARGE SCALE GENOMIC DNA]</scope>
    <source>
        <strain evidence="7 8">DSE2036</strain>
    </source>
</reference>
<feature type="region of interest" description="Disordered" evidence="5">
    <location>
        <begin position="1"/>
        <end position="26"/>
    </location>
</feature>
<evidence type="ECO:0000313" key="7">
    <source>
        <dbReference type="EMBL" id="PVH96391.1"/>
    </source>
</evidence>
<dbReference type="CDD" id="cd15534">
    <property type="entry name" value="PHD2_PHF12_Rco1"/>
    <property type="match status" value="1"/>
</dbReference>
<dbReference type="Pfam" id="PF00628">
    <property type="entry name" value="PHD"/>
    <property type="match status" value="1"/>
</dbReference>
<dbReference type="PANTHER" id="PTHR47636">
    <property type="entry name" value="TRANSCRIPTIONAL REGULATORY PROTEIN RCO1"/>
    <property type="match status" value="1"/>
</dbReference>
<organism evidence="7 8">
    <name type="scientific">Periconia macrospinosa</name>
    <dbReference type="NCBI Taxonomy" id="97972"/>
    <lineage>
        <taxon>Eukaryota</taxon>
        <taxon>Fungi</taxon>
        <taxon>Dikarya</taxon>
        <taxon>Ascomycota</taxon>
        <taxon>Pezizomycotina</taxon>
        <taxon>Dothideomycetes</taxon>
        <taxon>Pleosporomycetidae</taxon>
        <taxon>Pleosporales</taxon>
        <taxon>Massarineae</taxon>
        <taxon>Periconiaceae</taxon>
        <taxon>Periconia</taxon>
    </lineage>
</organism>
<accession>A0A2V1DEC7</accession>
<dbReference type="InterPro" id="IPR052819">
    <property type="entry name" value="Chromatin_regulatory_protein"/>
</dbReference>